<gene>
    <name evidence="2" type="ORF">LCGC14_2787700</name>
</gene>
<dbReference type="InterPro" id="IPR029063">
    <property type="entry name" value="SAM-dependent_MTases_sf"/>
</dbReference>
<reference evidence="2" key="1">
    <citation type="journal article" date="2015" name="Nature">
        <title>Complex archaea that bridge the gap between prokaryotes and eukaryotes.</title>
        <authorList>
            <person name="Spang A."/>
            <person name="Saw J.H."/>
            <person name="Jorgensen S.L."/>
            <person name="Zaremba-Niedzwiedzka K."/>
            <person name="Martijn J."/>
            <person name="Lind A.E."/>
            <person name="van Eijk R."/>
            <person name="Schleper C."/>
            <person name="Guy L."/>
            <person name="Ettema T.J."/>
        </authorList>
    </citation>
    <scope>NUCLEOTIDE SEQUENCE</scope>
</reference>
<dbReference type="SUPFAM" id="SSF53335">
    <property type="entry name" value="S-adenosyl-L-methionine-dependent methyltransferases"/>
    <property type="match status" value="1"/>
</dbReference>
<evidence type="ECO:0000313" key="2">
    <source>
        <dbReference type="EMBL" id="KKK84005.1"/>
    </source>
</evidence>
<accession>A0A0F8ZDJ2</accession>
<dbReference type="Pfam" id="PF05175">
    <property type="entry name" value="MTS"/>
    <property type="match status" value="1"/>
</dbReference>
<dbReference type="InterPro" id="IPR007848">
    <property type="entry name" value="Small_mtfrase_dom"/>
</dbReference>
<dbReference type="EMBL" id="LAZR01051970">
    <property type="protein sequence ID" value="KKK84005.1"/>
    <property type="molecule type" value="Genomic_DNA"/>
</dbReference>
<name>A0A0F8ZDJ2_9ZZZZ</name>
<comment type="caution">
    <text evidence="2">The sequence shown here is derived from an EMBL/GenBank/DDBJ whole genome shotgun (WGS) entry which is preliminary data.</text>
</comment>
<dbReference type="GO" id="GO:0008168">
    <property type="term" value="F:methyltransferase activity"/>
    <property type="evidence" value="ECO:0007669"/>
    <property type="project" value="InterPro"/>
</dbReference>
<dbReference type="Gene3D" id="3.40.50.150">
    <property type="entry name" value="Vaccinia Virus protein VP39"/>
    <property type="match status" value="1"/>
</dbReference>
<feature type="domain" description="Methyltransferase small" evidence="1">
    <location>
        <begin position="24"/>
        <end position="111"/>
    </location>
</feature>
<dbReference type="AlphaFoldDB" id="A0A0F8ZDJ2"/>
<evidence type="ECO:0000259" key="1">
    <source>
        <dbReference type="Pfam" id="PF05175"/>
    </source>
</evidence>
<proteinExistence type="predicted"/>
<dbReference type="CDD" id="cd02440">
    <property type="entry name" value="AdoMet_MTases"/>
    <property type="match status" value="1"/>
</dbReference>
<sequence>MAHEFYSTPAEIVVPLIRELYPVPPNLRQQVFDPGAGVGALGEVVLEELPRAVVSGIEIDKNIVVDAAHAYNGEVLTGDFLKMYPLFLKPHFIICNPPFSQWTEFVDRIFETCVGLTASDNATTVAVLGRLGMLASQGRHAWWVRQHPGLKLRVLSMRPSFTGDGHTDRYDYAWYVWGLTNGAPAIDWYKGGEFDEGG</sequence>
<protein>
    <recommendedName>
        <fullName evidence="1">Methyltransferase small domain-containing protein</fullName>
    </recommendedName>
</protein>
<organism evidence="2">
    <name type="scientific">marine sediment metagenome</name>
    <dbReference type="NCBI Taxonomy" id="412755"/>
    <lineage>
        <taxon>unclassified sequences</taxon>
        <taxon>metagenomes</taxon>
        <taxon>ecological metagenomes</taxon>
    </lineage>
</organism>